<keyword evidence="1" id="KW-0597">Phosphoprotein</keyword>
<dbReference type="SMART" id="SM00233">
    <property type="entry name" value="PH"/>
    <property type="match status" value="1"/>
</dbReference>
<dbReference type="SUPFAM" id="SSF48065">
    <property type="entry name" value="DBL homology domain (DH-domain)"/>
    <property type="match status" value="1"/>
</dbReference>
<feature type="compositionally biased region" description="Polar residues" evidence="2">
    <location>
        <begin position="1649"/>
        <end position="1659"/>
    </location>
</feature>
<dbReference type="CDD" id="cd13243">
    <property type="entry name" value="PH_PLEKHG1_G2_G3"/>
    <property type="match status" value="1"/>
</dbReference>
<organism evidence="5 6">
    <name type="scientific">Oncorhynchus mykiss</name>
    <name type="common">Rainbow trout</name>
    <name type="synonym">Salmo gairdneri</name>
    <dbReference type="NCBI Taxonomy" id="8022"/>
    <lineage>
        <taxon>Eukaryota</taxon>
        <taxon>Metazoa</taxon>
        <taxon>Chordata</taxon>
        <taxon>Craniata</taxon>
        <taxon>Vertebrata</taxon>
        <taxon>Euteleostomi</taxon>
        <taxon>Actinopterygii</taxon>
        <taxon>Neopterygii</taxon>
        <taxon>Teleostei</taxon>
        <taxon>Protacanthopterygii</taxon>
        <taxon>Salmoniformes</taxon>
        <taxon>Salmonidae</taxon>
        <taxon>Salmoninae</taxon>
        <taxon>Oncorhynchus</taxon>
    </lineage>
</organism>
<dbReference type="InterPro" id="IPR001849">
    <property type="entry name" value="PH_domain"/>
</dbReference>
<keyword evidence="6" id="KW-1185">Reference proteome</keyword>
<feature type="compositionally biased region" description="Polar residues" evidence="2">
    <location>
        <begin position="710"/>
        <end position="722"/>
    </location>
</feature>
<feature type="compositionally biased region" description="Pro residues" evidence="2">
    <location>
        <begin position="1290"/>
        <end position="1300"/>
    </location>
</feature>
<protein>
    <submittedName>
        <fullName evidence="5">Pleckstrin homology domain containing, family G (with RhoGef domain) member 2</fullName>
    </submittedName>
</protein>
<feature type="compositionally biased region" description="Pro residues" evidence="2">
    <location>
        <begin position="1765"/>
        <end position="1774"/>
    </location>
</feature>
<dbReference type="GO" id="GO:0005085">
    <property type="term" value="F:guanyl-nucleotide exchange factor activity"/>
    <property type="evidence" value="ECO:0007669"/>
    <property type="project" value="InterPro"/>
</dbReference>
<dbReference type="GO" id="GO:0005829">
    <property type="term" value="C:cytosol"/>
    <property type="evidence" value="ECO:0007669"/>
    <property type="project" value="UniProtKB-ARBA"/>
</dbReference>
<feature type="compositionally biased region" description="Low complexity" evidence="2">
    <location>
        <begin position="1745"/>
        <end position="1764"/>
    </location>
</feature>
<feature type="compositionally biased region" description="Basic and acidic residues" evidence="2">
    <location>
        <begin position="824"/>
        <end position="844"/>
    </location>
</feature>
<name>A0A8K9Y1X1_ONCMY</name>
<feature type="region of interest" description="Disordered" evidence="2">
    <location>
        <begin position="695"/>
        <end position="874"/>
    </location>
</feature>
<dbReference type="InterPro" id="IPR011993">
    <property type="entry name" value="PH-like_dom_sf"/>
</dbReference>
<dbReference type="PROSITE" id="PS50010">
    <property type="entry name" value="DH_2"/>
    <property type="match status" value="1"/>
</dbReference>
<dbReference type="InterPro" id="IPR035899">
    <property type="entry name" value="DBL_dom_sf"/>
</dbReference>
<dbReference type="PROSITE" id="PS50003">
    <property type="entry name" value="PH_DOMAIN"/>
    <property type="match status" value="1"/>
</dbReference>
<dbReference type="Gene3D" id="1.20.900.10">
    <property type="entry name" value="Dbl homology (DH) domain"/>
    <property type="match status" value="1"/>
</dbReference>
<dbReference type="InterPro" id="IPR000219">
    <property type="entry name" value="DH_dom"/>
</dbReference>
<feature type="region of interest" description="Disordered" evidence="2">
    <location>
        <begin position="1421"/>
        <end position="1702"/>
    </location>
</feature>
<evidence type="ECO:0000259" key="4">
    <source>
        <dbReference type="PROSITE" id="PS50010"/>
    </source>
</evidence>
<dbReference type="Pfam" id="PF22697">
    <property type="entry name" value="SOS1_NGEF_PH"/>
    <property type="match status" value="1"/>
</dbReference>
<feature type="domain" description="DH" evidence="4">
    <location>
        <begin position="127"/>
        <end position="306"/>
    </location>
</feature>
<feature type="region of interest" description="Disordered" evidence="2">
    <location>
        <begin position="1995"/>
        <end position="2107"/>
    </location>
</feature>
<feature type="region of interest" description="Disordered" evidence="2">
    <location>
        <begin position="1"/>
        <end position="31"/>
    </location>
</feature>
<feature type="compositionally biased region" description="Basic and acidic residues" evidence="2">
    <location>
        <begin position="779"/>
        <end position="804"/>
    </location>
</feature>
<feature type="region of interest" description="Disordered" evidence="2">
    <location>
        <begin position="1201"/>
        <end position="1222"/>
    </location>
</feature>
<dbReference type="Ensembl" id="ENSOMYT00000120205.1">
    <property type="protein sequence ID" value="ENSOMYP00000141643.1"/>
    <property type="gene ID" value="ENSOMYG00000044908.2"/>
</dbReference>
<feature type="region of interest" description="Disordered" evidence="2">
    <location>
        <begin position="1724"/>
        <end position="1943"/>
    </location>
</feature>
<feature type="compositionally biased region" description="Low complexity" evidence="2">
    <location>
        <begin position="1833"/>
        <end position="1849"/>
    </location>
</feature>
<feature type="domain" description="PH" evidence="3">
    <location>
        <begin position="330"/>
        <end position="428"/>
    </location>
</feature>
<feature type="compositionally biased region" description="Basic and acidic residues" evidence="2">
    <location>
        <begin position="864"/>
        <end position="874"/>
    </location>
</feature>
<feature type="compositionally biased region" description="Low complexity" evidence="2">
    <location>
        <begin position="63"/>
        <end position="81"/>
    </location>
</feature>
<feature type="compositionally biased region" description="Polar residues" evidence="2">
    <location>
        <begin position="1499"/>
        <end position="1515"/>
    </location>
</feature>
<dbReference type="GeneTree" id="ENSGT00940000165970"/>
<evidence type="ECO:0000259" key="3">
    <source>
        <dbReference type="PROSITE" id="PS50003"/>
    </source>
</evidence>
<dbReference type="CDD" id="cd00160">
    <property type="entry name" value="RhoGEF"/>
    <property type="match status" value="1"/>
</dbReference>
<dbReference type="InterPro" id="IPR055251">
    <property type="entry name" value="SOS1_NGEF_PH"/>
</dbReference>
<feature type="compositionally biased region" description="Low complexity" evidence="2">
    <location>
        <begin position="1487"/>
        <end position="1498"/>
    </location>
</feature>
<reference evidence="5" key="3">
    <citation type="submission" date="2025-09" db="UniProtKB">
        <authorList>
            <consortium name="Ensembl"/>
        </authorList>
    </citation>
    <scope>IDENTIFICATION</scope>
</reference>
<feature type="compositionally biased region" description="Low complexity" evidence="2">
    <location>
        <begin position="2086"/>
        <end position="2107"/>
    </location>
</feature>
<dbReference type="GO" id="GO:0030833">
    <property type="term" value="P:regulation of actin filament polymerization"/>
    <property type="evidence" value="ECO:0007669"/>
    <property type="project" value="TreeGrafter"/>
</dbReference>
<evidence type="ECO:0000256" key="1">
    <source>
        <dbReference type="ARBA" id="ARBA00022553"/>
    </source>
</evidence>
<feature type="region of interest" description="Disordered" evidence="2">
    <location>
        <begin position="1050"/>
        <end position="1094"/>
    </location>
</feature>
<feature type="compositionally biased region" description="Polar residues" evidence="2">
    <location>
        <begin position="1421"/>
        <end position="1432"/>
    </location>
</feature>
<dbReference type="PANTHER" id="PTHR45924">
    <property type="entry name" value="FI17866P1"/>
    <property type="match status" value="1"/>
</dbReference>
<accession>A0A8K9Y1X1</accession>
<dbReference type="SMART" id="SM00325">
    <property type="entry name" value="RhoGEF"/>
    <property type="match status" value="1"/>
</dbReference>
<dbReference type="InterPro" id="IPR043324">
    <property type="entry name" value="PH_PLEKHG1_G2_G3"/>
</dbReference>
<evidence type="ECO:0000313" key="6">
    <source>
        <dbReference type="Proteomes" id="UP000694395"/>
    </source>
</evidence>
<feature type="compositionally biased region" description="Low complexity" evidence="2">
    <location>
        <begin position="1887"/>
        <end position="1909"/>
    </location>
</feature>
<feature type="region of interest" description="Disordered" evidence="2">
    <location>
        <begin position="933"/>
        <end position="999"/>
    </location>
</feature>
<feature type="region of interest" description="Disordered" evidence="2">
    <location>
        <begin position="63"/>
        <end position="97"/>
    </location>
</feature>
<dbReference type="Gene3D" id="2.30.29.30">
    <property type="entry name" value="Pleckstrin-homology domain (PH domain)/Phosphotyrosine-binding domain (PTB)"/>
    <property type="match status" value="1"/>
</dbReference>
<sequence>MPEGAGRGSQRKPSNQAAKRPSSVSSLSSIVGRMASSESACRGSCTSVNTVCSDSDRTASLSSSASSASLQDVHSSSSSSLPYGAVPAYPSSPQRNGSDISLDLTPLSLLPAGVSPATAASPPKLSRLERVALEIVETEQAYVRDLKSIVEDYLGCIIDCGDLPLKPEEVSTLFCNIEDIYEFNSELLEDLERSPHAAAIAECFVERSEAFDIYTLYCMNYPNSVAVLRDCMKNKSLVGFFQERQTTLCHSLPLETYLLKPVQRILKYHLLLQELAKHFDKSDPGYEVVEDAIITMTAVAWYINDMKRKQEHAVRLQEIESLLTNWTGPDLNGFGELVLEGSFRVQRVKKERAFFLFDKMLLIAKKRLELFIYSTHIFCCNLLLVETMKDPLCFKVSDQTIPKQQHIVQTKNQEEKRLWLHYLKRLIVENHLASLPQKARQVLGDNFCQSPQFDQDHFKKSSPRCNEYHRGRRQSGQDMPFLPLMHLVPHLCVNHLYFLLDIFTGFKHVQTPKSDECDGFFFVINLVNNTGLLPYACLVCVCGVNCVCVCVCVCLEPPEFIYTPEKAKKSLPLLLEGNLSYRRGRRQSAPTKDLETAFHVSSKAGSEGELCPGADSLGYSGSTKTLASSVMEVEAETERPDPCLGLEDEDLSSLSLPPTLSITEEIMQFINQSRVREGMAELKHDIVWDSPLDESLEDQTTEPPPCPVAQQGNDQPQPSPTKESYKSQDPHPNSPEEITVQLEGSRTKMEDQTLPPRLSSESSEEGGCEGGESTPLPSDVKEEMPQEESTSAKETETVEERTASEVEDEQTVKTATPLSPVSLPDKREREKELCFDLPNEDKPSEAPISHLSVPEDTVQSPLAPKKETQLTKSDRQIIEKIRSYYEAAEAEAGDAGEGDSIPTLRRNSFSLIIPTGLVKDSVSRFAVFGHQDSLCDSESGRSNGGAEPEPELELPDQGEGALSPDCSSTSAADSQEDHSQAPGQDEPAVEECSRFEPGSDLLPYKELMKEWKDKEKVGAAVSTEKEITLNLLTDINKEASCSDEAAKVITEDQQVINGHGPSPSDLDSEPKEAQKDSTVPPLTGLHDSKTAPVSQAGLGRIRDRSSLTGNLEGLPSQIKVGRWSRHCKMVSSSQTLYEGAAVADVAGIGLFEASPGDPCLVENSERILSKVQMLARMYSAKASIMKVPLHHKRVCVGRAPWTGTTRHSVPPQAQPPQQHHGEKITVKRAQSHSTGCQEITSVSSEPQLFGHVLVSEQLSPTYRQQENSYVLAGPRDSVSNLGSTSITSPPSSPLTTPPRNPQVGPEEVVTTAVEGRLMENQSEEVISEAEMQRPHSKKGFPVQEVPIQGVRFEVPADGHPGTPDMTVNLSRTQAEQKGHNLYSIREDPSLGTATSLAGPCGNKDRFPGVGAAEELMKTIQQQAPTEPETSQLVKPDEDNLNTKIMTPYVASGAERGSSPRVAPGHQSKAESTKEKPRDATLDDRDVSPASSKISPHSSDTSPTQQRSISGLTEGSNPLVRHPTQSPMTEPMQATHTSGQRVKESQVPEDSKEKEGGMVPHPWSSLQSPAPIPPPGVQSSDCLPRFTSQRPPNLHLPTSMGRRSLPINWNGSNNATLPSQRLPPAPLKSREPGQDPSAPPIHASGLSPIRQPSSQSSLERSATLPPGIGHPMDAKPPSAFSPSLHHRSPSPIRGLPCSSPTPSALTKSLAAFCISQSISQSLAKNNARLQDQATPSPGSPAPLAPTPTASPLRMRSPSPKLTSGPSGPPLSPPSPLWSTSLRSSPSASPSLSPPPYRSQHSVSPAPPVSLHHTASSSASPRPRPVALAQPCHIGLNGNSNNNNNTTNGGLAVNHRKPPLASSKSIPHPHDCHWSGSAHTSNRVARPFSASEPSSRVQSPSPSPSPFSKICSPPPVQNHTGPLMNKPPNPRSTRAGGASPFNHLGLSLELPRTSSACSSGITSPRITSPPPIGVPANVWGVAAPQPRHAKLAFPSSSIASPTWRGGLSPSPSIQRSYSTTSPPPSGFSSCSPNPSQNLRRTKGSSLPFLSLADRPPSPVRNGRRSWVESGRRRAVGAEQESGLMSPRGGSYSNSDSYSGSNSGSPSCPSPCTLSPVRLAPGKSNHGGQHFTSIAWPDVRELLTKYDSGDSPDRSAPTSPVWPQDEWGDPDLGEDSCRSRLICAYVPRASPAPDMGAPIQCPHRSEPKPEDASSMQAARRTLKTSYATTVNLQIAGSGRITSFSNTQVSLSQTLAPVVDSQGRRRVSINACNLTLPVPQNCNRL</sequence>
<dbReference type="GO" id="GO:0031267">
    <property type="term" value="F:small GTPase binding"/>
    <property type="evidence" value="ECO:0007669"/>
    <property type="project" value="TreeGrafter"/>
</dbReference>
<reference evidence="5" key="1">
    <citation type="submission" date="2020-07" db="EMBL/GenBank/DDBJ databases">
        <title>A long reads based de novo assembly of the rainbow trout Arlee double haploid line genome.</title>
        <authorList>
            <person name="Gao G."/>
            <person name="Palti Y."/>
        </authorList>
    </citation>
    <scope>NUCLEOTIDE SEQUENCE [LARGE SCALE GENOMIC DNA]</scope>
</reference>
<feature type="region of interest" description="Disordered" evidence="2">
    <location>
        <begin position="1273"/>
        <end position="1305"/>
    </location>
</feature>
<evidence type="ECO:0000256" key="2">
    <source>
        <dbReference type="SAM" id="MobiDB-lite"/>
    </source>
</evidence>
<feature type="compositionally biased region" description="Polar residues" evidence="2">
    <location>
        <begin position="1606"/>
        <end position="1618"/>
    </location>
</feature>
<feature type="compositionally biased region" description="Basic and acidic residues" evidence="2">
    <location>
        <begin position="1540"/>
        <end position="1555"/>
    </location>
</feature>
<dbReference type="PANTHER" id="PTHR45924:SF3">
    <property type="entry name" value="PLECKSTRIN HOMOLOGY DOMAIN-CONTAINING FAMILY G MEMBER 2"/>
    <property type="match status" value="1"/>
</dbReference>
<proteinExistence type="predicted"/>
<feature type="compositionally biased region" description="Low complexity" evidence="2">
    <location>
        <begin position="2014"/>
        <end position="2033"/>
    </location>
</feature>
<dbReference type="SUPFAM" id="SSF50729">
    <property type="entry name" value="PH domain-like"/>
    <property type="match status" value="1"/>
</dbReference>
<feature type="compositionally biased region" description="Polar residues" evidence="2">
    <location>
        <begin position="1576"/>
        <end position="1590"/>
    </location>
</feature>
<evidence type="ECO:0000313" key="5">
    <source>
        <dbReference type="Ensembl" id="ENSOMYP00000141643.1"/>
    </source>
</evidence>
<dbReference type="Proteomes" id="UP000694395">
    <property type="component" value="Chromosome 27"/>
</dbReference>
<reference evidence="5" key="2">
    <citation type="submission" date="2025-08" db="UniProtKB">
        <authorList>
            <consortium name="Ensembl"/>
        </authorList>
    </citation>
    <scope>IDENTIFICATION</scope>
</reference>
<feature type="compositionally biased region" description="Basic and acidic residues" evidence="2">
    <location>
        <begin position="1467"/>
        <end position="1486"/>
    </location>
</feature>
<feature type="compositionally biased region" description="Polar residues" evidence="2">
    <location>
        <begin position="1522"/>
        <end position="1539"/>
    </location>
</feature>
<dbReference type="FunFam" id="1.20.900.10:FF:000019">
    <property type="entry name" value="Pleckstrin homology domain-containing family G member 1"/>
    <property type="match status" value="1"/>
</dbReference>
<feature type="region of interest" description="Disordered" evidence="2">
    <location>
        <begin position="2142"/>
        <end position="2167"/>
    </location>
</feature>
<feature type="compositionally biased region" description="Low complexity" evidence="2">
    <location>
        <begin position="1775"/>
        <end position="1789"/>
    </location>
</feature>
<dbReference type="Pfam" id="PF00621">
    <property type="entry name" value="RhoGEF"/>
    <property type="match status" value="1"/>
</dbReference>